<reference evidence="4" key="1">
    <citation type="submission" date="2025-08" db="UniProtKB">
        <authorList>
            <consortium name="RefSeq"/>
        </authorList>
    </citation>
    <scope>IDENTIFICATION</scope>
</reference>
<dbReference type="Pfam" id="PF14965">
    <property type="entry name" value="BRI3BP"/>
    <property type="match status" value="1"/>
</dbReference>
<keyword evidence="3" id="KW-1185">Reference proteome</keyword>
<dbReference type="PANTHER" id="PTHR14550:SF2">
    <property type="entry name" value="TRANSMEMBRANE PROTEIN 109"/>
    <property type="match status" value="1"/>
</dbReference>
<feature type="transmembrane region" description="Helical" evidence="1">
    <location>
        <begin position="130"/>
        <end position="148"/>
    </location>
</feature>
<evidence type="ECO:0000256" key="1">
    <source>
        <dbReference type="SAM" id="Phobius"/>
    </source>
</evidence>
<evidence type="ECO:0000313" key="4">
    <source>
        <dbReference type="RefSeq" id="XP_012687453.1"/>
    </source>
</evidence>
<feature type="chain" id="PRO_5028026980" evidence="2">
    <location>
        <begin position="28"/>
        <end position="228"/>
    </location>
</feature>
<sequence length="228" mass="24413">MASQGIFSAHAGSSSAKFLIVLLYVSAMEVGCSEQALPFGQTSASMNLQSLIKETGEATRQYVESIVGTNVVETGLEFLEMLLQFLAEGAASGLNVIAVYVSEILRATGVDDKFPFPHFTPEGVASVAKWALLALIGYWLLSVVLRLALLVLRRVFWLLKAVAVLWLFGLIVSDTSATTDATVMRLAALVLGYAVIGLATGGKEVVGVETRLNTLEGKLKAIEKKKMD</sequence>
<keyword evidence="1" id="KW-1133">Transmembrane helix</keyword>
<gene>
    <name evidence="4" type="primary">si:dkey-74k8.3</name>
</gene>
<name>A0A6P3W263_CLUHA</name>
<dbReference type="Proteomes" id="UP000515152">
    <property type="component" value="Chromosome 20"/>
</dbReference>
<dbReference type="GO" id="GO:0042771">
    <property type="term" value="P:intrinsic apoptotic signaling pathway in response to DNA damage by p53 class mediator"/>
    <property type="evidence" value="ECO:0007669"/>
    <property type="project" value="TreeGrafter"/>
</dbReference>
<dbReference type="RefSeq" id="XP_012687453.1">
    <property type="nucleotide sequence ID" value="XM_012831999.3"/>
</dbReference>
<dbReference type="PANTHER" id="PTHR14550">
    <property type="entry name" value="TRANSMEMBRANE PROTEIN 109"/>
    <property type="match status" value="1"/>
</dbReference>
<dbReference type="GO" id="GO:0071480">
    <property type="term" value="P:cellular response to gamma radiation"/>
    <property type="evidence" value="ECO:0007669"/>
    <property type="project" value="InterPro"/>
</dbReference>
<feature type="signal peptide" evidence="2">
    <location>
        <begin position="1"/>
        <end position="27"/>
    </location>
</feature>
<feature type="transmembrane region" description="Helical" evidence="1">
    <location>
        <begin position="155"/>
        <end position="172"/>
    </location>
</feature>
<proteinExistence type="predicted"/>
<keyword evidence="1 4" id="KW-0812">Transmembrane</keyword>
<feature type="transmembrane region" description="Helical" evidence="1">
    <location>
        <begin position="184"/>
        <end position="202"/>
    </location>
</feature>
<keyword evidence="1" id="KW-0472">Membrane</keyword>
<evidence type="ECO:0000256" key="2">
    <source>
        <dbReference type="SAM" id="SignalP"/>
    </source>
</evidence>
<evidence type="ECO:0000313" key="3">
    <source>
        <dbReference type="Proteomes" id="UP000515152"/>
    </source>
</evidence>
<dbReference type="OrthoDB" id="8948833at2759"/>
<keyword evidence="2" id="KW-0732">Signal</keyword>
<dbReference type="InterPro" id="IPR039492">
    <property type="entry name" value="TMEM109"/>
</dbReference>
<dbReference type="GeneID" id="105904147"/>
<accession>A0A6P3W263</accession>
<organism evidence="3 4">
    <name type="scientific">Clupea harengus</name>
    <name type="common">Atlantic herring</name>
    <dbReference type="NCBI Taxonomy" id="7950"/>
    <lineage>
        <taxon>Eukaryota</taxon>
        <taxon>Metazoa</taxon>
        <taxon>Chordata</taxon>
        <taxon>Craniata</taxon>
        <taxon>Vertebrata</taxon>
        <taxon>Euteleostomi</taxon>
        <taxon>Actinopterygii</taxon>
        <taxon>Neopterygii</taxon>
        <taxon>Teleostei</taxon>
        <taxon>Clupei</taxon>
        <taxon>Clupeiformes</taxon>
        <taxon>Clupeoidei</taxon>
        <taxon>Clupeidae</taxon>
        <taxon>Clupea</taxon>
    </lineage>
</organism>
<dbReference type="AlphaFoldDB" id="A0A6P3W263"/>
<protein>
    <submittedName>
        <fullName evidence="4">Transmembrane protein 109 isoform X2</fullName>
    </submittedName>
</protein>